<keyword evidence="2 7" id="KW-0349">Heme</keyword>
<dbReference type="InterPro" id="IPR036396">
    <property type="entry name" value="Cyt_P450_sf"/>
</dbReference>
<dbReference type="GO" id="GO:0005506">
    <property type="term" value="F:iron ion binding"/>
    <property type="evidence" value="ECO:0007669"/>
    <property type="project" value="InterPro"/>
</dbReference>
<keyword evidence="6" id="KW-0753">Steroid metabolism</keyword>
<dbReference type="Pfam" id="PF00067">
    <property type="entry name" value="p450"/>
    <property type="match status" value="2"/>
</dbReference>
<comment type="similarity">
    <text evidence="1 8">Belongs to the cytochrome P450 family.</text>
</comment>
<feature type="transmembrane region" description="Helical" evidence="10">
    <location>
        <begin position="380"/>
        <end position="402"/>
    </location>
</feature>
<gene>
    <name evidence="12" type="primary">LOC116942568</name>
</gene>
<dbReference type="InterPro" id="IPR002401">
    <property type="entry name" value="Cyt_P450_E_grp-I"/>
</dbReference>
<evidence type="ECO:0000256" key="8">
    <source>
        <dbReference type="RuleBase" id="RU000461"/>
    </source>
</evidence>
<dbReference type="GO" id="GO:0008395">
    <property type="term" value="F:steroid hydroxylase activity"/>
    <property type="evidence" value="ECO:0007669"/>
    <property type="project" value="TreeGrafter"/>
</dbReference>
<evidence type="ECO:0000256" key="3">
    <source>
        <dbReference type="ARBA" id="ARBA00022723"/>
    </source>
</evidence>
<dbReference type="GO" id="GO:0042632">
    <property type="term" value="P:cholesterol homeostasis"/>
    <property type="evidence" value="ECO:0007669"/>
    <property type="project" value="TreeGrafter"/>
</dbReference>
<evidence type="ECO:0000256" key="7">
    <source>
        <dbReference type="PIRSR" id="PIRSR602401-1"/>
    </source>
</evidence>
<dbReference type="InterPro" id="IPR017972">
    <property type="entry name" value="Cyt_P450_CS"/>
</dbReference>
<keyword evidence="4 7" id="KW-0408">Iron</keyword>
<reference evidence="12" key="1">
    <citation type="submission" date="2025-08" db="UniProtKB">
        <authorList>
            <consortium name="RefSeq"/>
        </authorList>
    </citation>
    <scope>IDENTIFICATION</scope>
    <source>
        <tissue evidence="12">Sperm</tissue>
    </source>
</reference>
<dbReference type="InterPro" id="IPR001128">
    <property type="entry name" value="Cyt_P450"/>
</dbReference>
<keyword evidence="8" id="KW-0560">Oxidoreductase</keyword>
<feature type="compositionally biased region" description="Basic and acidic residues" evidence="9">
    <location>
        <begin position="151"/>
        <end position="162"/>
    </location>
</feature>
<dbReference type="GO" id="GO:0016705">
    <property type="term" value="F:oxidoreductase activity, acting on paired donors, with incorporation or reduction of molecular oxygen"/>
    <property type="evidence" value="ECO:0007669"/>
    <property type="project" value="InterPro"/>
</dbReference>
<keyword evidence="11" id="KW-1185">Reference proteome</keyword>
<dbReference type="Proteomes" id="UP001318040">
    <property type="component" value="Chromosome 15"/>
</dbReference>
<evidence type="ECO:0000256" key="1">
    <source>
        <dbReference type="ARBA" id="ARBA00010617"/>
    </source>
</evidence>
<evidence type="ECO:0000256" key="5">
    <source>
        <dbReference type="ARBA" id="ARBA00023166"/>
    </source>
</evidence>
<feature type="compositionally biased region" description="Polar residues" evidence="9">
    <location>
        <begin position="212"/>
        <end position="230"/>
    </location>
</feature>
<evidence type="ECO:0000256" key="4">
    <source>
        <dbReference type="ARBA" id="ARBA00023004"/>
    </source>
</evidence>
<dbReference type="PROSITE" id="PS00086">
    <property type="entry name" value="CYTOCHROME_P450"/>
    <property type="match status" value="1"/>
</dbReference>
<dbReference type="PANTHER" id="PTHR24304:SF1">
    <property type="entry name" value="CYTOCHROME P450 7A1"/>
    <property type="match status" value="1"/>
</dbReference>
<keyword evidence="10" id="KW-0472">Membrane</keyword>
<feature type="compositionally biased region" description="Basic and acidic residues" evidence="9">
    <location>
        <begin position="200"/>
        <end position="211"/>
    </location>
</feature>
<dbReference type="PRINTS" id="PR00463">
    <property type="entry name" value="EP450I"/>
</dbReference>
<dbReference type="AlphaFoldDB" id="A0AAJ7T377"/>
<evidence type="ECO:0000313" key="11">
    <source>
        <dbReference type="Proteomes" id="UP001318040"/>
    </source>
</evidence>
<dbReference type="PRINTS" id="PR00385">
    <property type="entry name" value="P450"/>
</dbReference>
<dbReference type="SUPFAM" id="SSF48264">
    <property type="entry name" value="Cytochrome P450"/>
    <property type="match status" value="2"/>
</dbReference>
<feature type="region of interest" description="Disordered" evidence="9">
    <location>
        <begin position="151"/>
        <end position="231"/>
    </location>
</feature>
<dbReference type="GO" id="GO:0020037">
    <property type="term" value="F:heme binding"/>
    <property type="evidence" value="ECO:0007669"/>
    <property type="project" value="InterPro"/>
</dbReference>
<feature type="binding site" description="axial binding residue" evidence="7">
    <location>
        <position position="542"/>
    </location>
    <ligand>
        <name>heme</name>
        <dbReference type="ChEBI" id="CHEBI:30413"/>
    </ligand>
    <ligandPart>
        <name>Fe</name>
        <dbReference type="ChEBI" id="CHEBI:18248"/>
    </ligandPart>
</feature>
<dbReference type="GO" id="GO:0006699">
    <property type="term" value="P:bile acid biosynthetic process"/>
    <property type="evidence" value="ECO:0007669"/>
    <property type="project" value="TreeGrafter"/>
</dbReference>
<protein>
    <submittedName>
        <fullName evidence="12">Cytochrome P450 7A1-like</fullName>
    </submittedName>
</protein>
<dbReference type="RefSeq" id="XP_032810521.1">
    <property type="nucleotide sequence ID" value="XM_032954630.1"/>
</dbReference>
<name>A0AAJ7T377_PETMA</name>
<dbReference type="Gene3D" id="1.10.630.10">
    <property type="entry name" value="Cytochrome P450"/>
    <property type="match status" value="2"/>
</dbReference>
<dbReference type="PANTHER" id="PTHR24304">
    <property type="entry name" value="CYTOCHROME P450 FAMILY 7"/>
    <property type="match status" value="1"/>
</dbReference>
<evidence type="ECO:0000256" key="6">
    <source>
        <dbReference type="ARBA" id="ARBA00023221"/>
    </source>
</evidence>
<proteinExistence type="inferred from homology"/>
<dbReference type="KEGG" id="pmrn:116942568"/>
<accession>A0AAJ7T377</accession>
<evidence type="ECO:0000256" key="10">
    <source>
        <dbReference type="SAM" id="Phobius"/>
    </source>
</evidence>
<keyword evidence="10" id="KW-1133">Transmembrane helix</keyword>
<keyword evidence="6" id="KW-0443">Lipid metabolism</keyword>
<keyword evidence="10" id="KW-0812">Transmembrane</keyword>
<comment type="cofactor">
    <cofactor evidence="7">
        <name>heme</name>
        <dbReference type="ChEBI" id="CHEBI:30413"/>
    </cofactor>
</comment>
<dbReference type="InterPro" id="IPR050529">
    <property type="entry name" value="CYP450_sterol_14alpha_dmase"/>
</dbReference>
<keyword evidence="8" id="KW-0503">Monooxygenase</keyword>
<keyword evidence="3 7" id="KW-0479">Metal-binding</keyword>
<keyword evidence="5" id="KW-1207">Sterol metabolism</keyword>
<organism evidence="11 12">
    <name type="scientific">Petromyzon marinus</name>
    <name type="common">Sea lamprey</name>
    <dbReference type="NCBI Taxonomy" id="7757"/>
    <lineage>
        <taxon>Eukaryota</taxon>
        <taxon>Metazoa</taxon>
        <taxon>Chordata</taxon>
        <taxon>Craniata</taxon>
        <taxon>Vertebrata</taxon>
        <taxon>Cyclostomata</taxon>
        <taxon>Hyperoartia</taxon>
        <taxon>Petromyzontiformes</taxon>
        <taxon>Petromyzontidae</taxon>
        <taxon>Petromyzon</taxon>
    </lineage>
</organism>
<evidence type="ECO:0000256" key="9">
    <source>
        <dbReference type="SAM" id="MobiDB-lite"/>
    </source>
</evidence>
<evidence type="ECO:0000313" key="12">
    <source>
        <dbReference type="RefSeq" id="XP_032810521.1"/>
    </source>
</evidence>
<evidence type="ECO:0000256" key="2">
    <source>
        <dbReference type="ARBA" id="ARBA00022617"/>
    </source>
</evidence>
<sequence>MVLIASSPPPPPLLYPGRTPGEPPLENGWLPFLGLALQFGVNPLEFLRKRQRRHGDIFTCRIAGKYIHFITDPFSYSAVARRGRHLDWNKFAYELSSKLFGHHSMDPDAGYTTENLHQTFLRTLQGEGLVGMSESMLENMQSVMLRDSDRSKPVLGAEHESPPEAARQRRRSPNSAAQPSCAEDAAHLLPDPNRVNLIKSESRGQADRDNVDTTAYTNKGESVGSSSDMQITRHRCAQTDALIRPPQSKPLPLLGHQGLPTAWQQNGLYLFCYSIMFEASFMTMFGKELHQQNSPREHRANIHSMQNNFKTFDSFFPALVAGLPIKLFYWAHSAREKLAKELKQEKLYERHNMSALIALRIQLNDTLSRMDDMGKARTHLALLWASLANTLPAAFWSLFYLLRSPEAMQAARKEIKEVIGDCHWKEGELLKFSEEQLNRLVILESVIKEAMRLSSASMNVRVVKEDFELALDSSRGYRVRKGDVIALYPQLLHYDPDIFHDPLKFKHDRFLDDNGQERTNFYKNGRKLKYYYMPFGSGITMCPGRFFAMIEMKQFLLLVMSLYDMELLDSEEVPPTLDQARVGLGILQPATDVPFRYRIKPTSRSVHL</sequence>